<evidence type="ECO:0000313" key="2">
    <source>
        <dbReference type="Proteomes" id="UP000237819"/>
    </source>
</evidence>
<gene>
    <name evidence="1" type="ORF">C5Y93_04360</name>
</gene>
<sequence length="79" mass="8914">MTYPQTKSFFPQTWQGALRYVQESDCASIFYSVCLRCQLFAGEARSLGKIGTDSLRFETPGGLKPFDVDCSILYCSRRA</sequence>
<dbReference type="Proteomes" id="UP000237819">
    <property type="component" value="Unassembled WGS sequence"/>
</dbReference>
<protein>
    <submittedName>
        <fullName evidence="1">Uncharacterized protein</fullName>
    </submittedName>
</protein>
<accession>A0A2S8GS82</accession>
<reference evidence="1 2" key="1">
    <citation type="submission" date="2018-02" db="EMBL/GenBank/DDBJ databases">
        <title>Comparative genomes isolates from brazilian mangrove.</title>
        <authorList>
            <person name="Araujo J.E."/>
            <person name="Taketani R.G."/>
            <person name="Silva M.C.P."/>
            <person name="Loureco M.V."/>
            <person name="Andreote F.D."/>
        </authorList>
    </citation>
    <scope>NUCLEOTIDE SEQUENCE [LARGE SCALE GENOMIC DNA]</scope>
    <source>
        <strain evidence="1 2">Nap-Phe MGV</strain>
    </source>
</reference>
<proteinExistence type="predicted"/>
<organism evidence="1 2">
    <name type="scientific">Blastopirellula marina</name>
    <dbReference type="NCBI Taxonomy" id="124"/>
    <lineage>
        <taxon>Bacteria</taxon>
        <taxon>Pseudomonadati</taxon>
        <taxon>Planctomycetota</taxon>
        <taxon>Planctomycetia</taxon>
        <taxon>Pirellulales</taxon>
        <taxon>Pirellulaceae</taxon>
        <taxon>Blastopirellula</taxon>
    </lineage>
</organism>
<name>A0A2S8GS82_9BACT</name>
<comment type="caution">
    <text evidence="1">The sequence shown here is derived from an EMBL/GenBank/DDBJ whole genome shotgun (WGS) entry which is preliminary data.</text>
</comment>
<dbReference type="EMBL" id="PUHZ01000005">
    <property type="protein sequence ID" value="PQO47280.1"/>
    <property type="molecule type" value="Genomic_DNA"/>
</dbReference>
<dbReference type="AlphaFoldDB" id="A0A2S8GS82"/>
<evidence type="ECO:0000313" key="1">
    <source>
        <dbReference type="EMBL" id="PQO47280.1"/>
    </source>
</evidence>